<dbReference type="EMBL" id="VZAZ01000049">
    <property type="protein sequence ID" value="MQO56306.1"/>
    <property type="molecule type" value="Genomic_DNA"/>
</dbReference>
<gene>
    <name evidence="2" type="ORF">F7D42_11445</name>
</gene>
<evidence type="ECO:0000313" key="2">
    <source>
        <dbReference type="EMBL" id="MQO56306.1"/>
    </source>
</evidence>
<evidence type="ECO:0000313" key="3">
    <source>
        <dbReference type="Proteomes" id="UP000358159"/>
    </source>
</evidence>
<sequence length="319" mass="36178">MRNIWYLILIFCLMPSLVYAQAKPKRDTSKDKSVILLKKQKEETGRKVIPVERNANYRKVHVAKQSKRKASNKRRHTAARKYSASYLTVNRQSLSLSSILAQNGGRLTFDVNTDGKKWVIISLPSWCKVIKYSNCFMLEYGENSSRDERKDWFVVKCDSKEVRVNLSQPAMPYEFAANIYVAYIKHNVYSSSLGCLCMEIHATVTITGAVGEPCSVDAYIVDKKGLYVTAKTGYSSYMLSSSNSIVCSSAKVIPSTNKTQSYDVVCLLPNNALDLRKKKNELCCKVMFWHYGKGYLTDVTYPIYFKAKSKHGTVTTEGY</sequence>
<reference evidence="2 3" key="1">
    <citation type="submission" date="2019-09" db="EMBL/GenBank/DDBJ databases">
        <title>Distinct polysaccharide growth profiles of human intestinal Prevotella copri isolates.</title>
        <authorList>
            <person name="Fehlner-Peach H."/>
            <person name="Magnabosco C."/>
            <person name="Raghavan V."/>
            <person name="Scher J.U."/>
            <person name="Tett A."/>
            <person name="Cox L.M."/>
            <person name="Gottsegen C."/>
            <person name="Watters A."/>
            <person name="Wiltshire- Gordon J.D."/>
            <person name="Segata N."/>
            <person name="Bonneau R."/>
            <person name="Littman D.R."/>
        </authorList>
    </citation>
    <scope>NUCLEOTIDE SEQUENCE [LARGE SCALE GENOMIC DNA]</scope>
    <source>
        <strain evidence="2 3">BVe41219</strain>
    </source>
</reference>
<name>A0A6A7VNG1_9BACT</name>
<dbReference type="Proteomes" id="UP000358159">
    <property type="component" value="Unassembled WGS sequence"/>
</dbReference>
<feature type="chain" id="PRO_5043213428" evidence="1">
    <location>
        <begin position="23"/>
        <end position="319"/>
    </location>
</feature>
<comment type="caution">
    <text evidence="2">The sequence shown here is derived from an EMBL/GenBank/DDBJ whole genome shotgun (WGS) entry which is preliminary data.</text>
</comment>
<evidence type="ECO:0000256" key="1">
    <source>
        <dbReference type="SAM" id="SignalP"/>
    </source>
</evidence>
<protein>
    <submittedName>
        <fullName evidence="2">BACON domain-containing protein</fullName>
    </submittedName>
</protein>
<accession>A0A6A7VNG1</accession>
<dbReference type="RefSeq" id="WP_153095063.1">
    <property type="nucleotide sequence ID" value="NZ_JAPDUO010000029.1"/>
</dbReference>
<keyword evidence="1" id="KW-0732">Signal</keyword>
<dbReference type="CDD" id="cd14948">
    <property type="entry name" value="BACON"/>
    <property type="match status" value="1"/>
</dbReference>
<proteinExistence type="predicted"/>
<dbReference type="AlphaFoldDB" id="A0A6A7VNG1"/>
<organism evidence="2 3">
    <name type="scientific">Segatella copri</name>
    <dbReference type="NCBI Taxonomy" id="165179"/>
    <lineage>
        <taxon>Bacteria</taxon>
        <taxon>Pseudomonadati</taxon>
        <taxon>Bacteroidota</taxon>
        <taxon>Bacteroidia</taxon>
        <taxon>Bacteroidales</taxon>
        <taxon>Prevotellaceae</taxon>
        <taxon>Segatella</taxon>
    </lineage>
</organism>
<feature type="signal peptide" evidence="1">
    <location>
        <begin position="1"/>
        <end position="22"/>
    </location>
</feature>
<dbReference type="InterPro" id="IPR024361">
    <property type="entry name" value="BACON"/>
</dbReference>